<organism evidence="1">
    <name type="scientific">Pontimicrobium sp. SW4</name>
    <dbReference type="NCBI Taxonomy" id="3153519"/>
    <lineage>
        <taxon>Bacteria</taxon>
        <taxon>Pseudomonadati</taxon>
        <taxon>Bacteroidota</taxon>
        <taxon>Flavobacteriia</taxon>
        <taxon>Flavobacteriales</taxon>
        <taxon>Flavobacteriaceae</taxon>
        <taxon>Pontimicrobium</taxon>
    </lineage>
</organism>
<accession>A0AAU7BTN8</accession>
<gene>
    <name evidence="1" type="ORF">ABGB03_01150</name>
</gene>
<dbReference type="SUPFAM" id="SSF54909">
    <property type="entry name" value="Dimeric alpha+beta barrel"/>
    <property type="match status" value="1"/>
</dbReference>
<dbReference type="EMBL" id="CP157199">
    <property type="protein sequence ID" value="XBG61527.1"/>
    <property type="molecule type" value="Genomic_DNA"/>
</dbReference>
<evidence type="ECO:0008006" key="2">
    <source>
        <dbReference type="Google" id="ProtNLM"/>
    </source>
</evidence>
<evidence type="ECO:0000313" key="1">
    <source>
        <dbReference type="EMBL" id="XBG61527.1"/>
    </source>
</evidence>
<reference evidence="1" key="1">
    <citation type="submission" date="2024-05" db="EMBL/GenBank/DDBJ databases">
        <title>Pontimicrobium maritimus sp. nov., isolated form sea water.</title>
        <authorList>
            <person name="Muhammad N."/>
            <person name="Vuong T.Q."/>
            <person name="Han H.L."/>
            <person name="Kim S.-G."/>
        </authorList>
    </citation>
    <scope>NUCLEOTIDE SEQUENCE</scope>
    <source>
        <strain evidence="1">SW4</strain>
    </source>
</reference>
<dbReference type="InterPro" id="IPR011008">
    <property type="entry name" value="Dimeric_a/b-barrel"/>
</dbReference>
<protein>
    <recommendedName>
        <fullName evidence="2">Antibiotic biosynthesis monooxygenase</fullName>
    </recommendedName>
</protein>
<dbReference type="RefSeq" id="WP_347924131.1">
    <property type="nucleotide sequence ID" value="NZ_CP157199.1"/>
</dbReference>
<proteinExistence type="predicted"/>
<name>A0AAU7BTN8_9FLAO</name>
<sequence length="104" mass="12395">MKLERITRSWHGVVKKKDAEAYLQYLIESGIADYKSIPGILNVEILRRIEGEVCHFHTVTQWKSYDDIKAFSGEDYTKAKYYPKDKEFLLELEEEVQHFETFIF</sequence>
<dbReference type="AlphaFoldDB" id="A0AAU7BTN8"/>